<organism evidence="2 3">
    <name type="scientific">Sporosarcina newyorkensis 2681</name>
    <dbReference type="NCBI Taxonomy" id="1027292"/>
    <lineage>
        <taxon>Bacteria</taxon>
        <taxon>Bacillati</taxon>
        <taxon>Bacillota</taxon>
        <taxon>Bacilli</taxon>
        <taxon>Bacillales</taxon>
        <taxon>Caryophanaceae</taxon>
        <taxon>Sporosarcina</taxon>
    </lineage>
</organism>
<dbReference type="Proteomes" id="UP000005316">
    <property type="component" value="Unassembled WGS sequence"/>
</dbReference>
<evidence type="ECO:0000313" key="3">
    <source>
        <dbReference type="Proteomes" id="UP000005316"/>
    </source>
</evidence>
<accession>F9DR82</accession>
<feature type="region of interest" description="Disordered" evidence="1">
    <location>
        <begin position="65"/>
        <end position="167"/>
    </location>
</feature>
<name>F9DR82_9BACL</name>
<sequence>MGKYTIEEQYEKREKWKDTTSIFASIKKVRMKGRGPLISKKIFSKGTEYNLRQIIRRSTVWRPLPKQSWRNTYHSNDRKEVDMNASKPPNSSQAKSPVIHNRTAYLQKEIPGRHPAPRKPGRPTHPHHRQLERTPELPRNNPIKPLFPIPRSKIKPQKDLYPHTIQV</sequence>
<reference evidence="2 3" key="1">
    <citation type="submission" date="2011-04" db="EMBL/GenBank/DDBJ databases">
        <authorList>
            <person name="Muzny D."/>
            <person name="Qin X."/>
            <person name="Deng J."/>
            <person name="Jiang H."/>
            <person name="Liu Y."/>
            <person name="Qu J."/>
            <person name="Song X.-Z."/>
            <person name="Zhang L."/>
            <person name="Thornton R."/>
            <person name="Coyle M."/>
            <person name="Francisco L."/>
            <person name="Jackson L."/>
            <person name="Javaid M."/>
            <person name="Korchina V."/>
            <person name="Kovar C."/>
            <person name="Mata R."/>
            <person name="Mathew T."/>
            <person name="Ngo R."/>
            <person name="Nguyen L."/>
            <person name="Nguyen N."/>
            <person name="Okwuonu G."/>
            <person name="Ongeri F."/>
            <person name="Pham C."/>
            <person name="Simmons D."/>
            <person name="Wilczek-Boney K."/>
            <person name="Hale W."/>
            <person name="Jakkamsetti A."/>
            <person name="Pham P."/>
            <person name="Ruth R."/>
            <person name="San Lucas F."/>
            <person name="Warren J."/>
            <person name="Zhang J."/>
            <person name="Zhao Z."/>
            <person name="Zhou C."/>
            <person name="Zhu D."/>
            <person name="Lee S."/>
            <person name="Bess C."/>
            <person name="Blankenburg K."/>
            <person name="Forbes L."/>
            <person name="Fu Q."/>
            <person name="Gubbala S."/>
            <person name="Hirani K."/>
            <person name="Jayaseelan J.C."/>
            <person name="Lara F."/>
            <person name="Munidasa M."/>
            <person name="Palculict T."/>
            <person name="Patil S."/>
            <person name="Pu L.-L."/>
            <person name="Saada N."/>
            <person name="Tang L."/>
            <person name="Weissenberger G."/>
            <person name="Zhu Y."/>
            <person name="Hemphill L."/>
            <person name="Shang Y."/>
            <person name="Youmans B."/>
            <person name="Ayvaz T."/>
            <person name="Ross M."/>
            <person name="Santibanez J."/>
            <person name="Aqrawi P."/>
            <person name="Gross S."/>
            <person name="Joshi V."/>
            <person name="Fowler G."/>
            <person name="Nazareth L."/>
            <person name="Reid J."/>
            <person name="Worley K."/>
            <person name="Petrosino J."/>
            <person name="Highlander S."/>
            <person name="Gibbs R."/>
        </authorList>
    </citation>
    <scope>NUCLEOTIDE SEQUENCE [LARGE SCALE GENOMIC DNA]</scope>
    <source>
        <strain evidence="2 3">2681</strain>
    </source>
</reference>
<dbReference type="EMBL" id="AFPZ01000036">
    <property type="protein sequence ID" value="EGQ26625.1"/>
    <property type="molecule type" value="Genomic_DNA"/>
</dbReference>
<proteinExistence type="predicted"/>
<evidence type="ECO:0000313" key="2">
    <source>
        <dbReference type="EMBL" id="EGQ26625.1"/>
    </source>
</evidence>
<evidence type="ECO:0000256" key="1">
    <source>
        <dbReference type="SAM" id="MobiDB-lite"/>
    </source>
</evidence>
<gene>
    <name evidence="2" type="ORF">HMPREF9372_1312</name>
</gene>
<comment type="caution">
    <text evidence="2">The sequence shown here is derived from an EMBL/GenBank/DDBJ whole genome shotgun (WGS) entry which is preliminary data.</text>
</comment>
<feature type="compositionally biased region" description="Basic residues" evidence="1">
    <location>
        <begin position="115"/>
        <end position="128"/>
    </location>
</feature>
<dbReference type="AlphaFoldDB" id="F9DR82"/>
<dbReference type="HOGENOM" id="CLU_1593533_0_0_9"/>
<protein>
    <submittedName>
        <fullName evidence="2">Uncharacterized protein</fullName>
    </submittedName>
</protein>